<dbReference type="GO" id="GO:0015473">
    <property type="term" value="F:fimbrial usher porin activity"/>
    <property type="evidence" value="ECO:0007669"/>
    <property type="project" value="InterPro"/>
</dbReference>
<comment type="similarity">
    <text evidence="2">Belongs to the fimbrial export usher family.</text>
</comment>
<evidence type="ECO:0000256" key="4">
    <source>
        <dbReference type="ARBA" id="ARBA00022452"/>
    </source>
</evidence>
<dbReference type="AlphaFoldDB" id="A0A2J0PL95"/>
<dbReference type="GO" id="GO:0009297">
    <property type="term" value="P:pilus assembly"/>
    <property type="evidence" value="ECO:0007669"/>
    <property type="project" value="InterPro"/>
</dbReference>
<evidence type="ECO:0000313" key="12">
    <source>
        <dbReference type="EMBL" id="PJD72840.1"/>
    </source>
</evidence>
<dbReference type="SUPFAM" id="SSF141729">
    <property type="entry name" value="FimD N-terminal domain-like"/>
    <property type="match status" value="1"/>
</dbReference>
<dbReference type="InterPro" id="IPR037224">
    <property type="entry name" value="PapC_N_sf"/>
</dbReference>
<dbReference type="Proteomes" id="UP000230495">
    <property type="component" value="Unassembled WGS sequence"/>
</dbReference>
<dbReference type="InterPro" id="IPR043142">
    <property type="entry name" value="PapC-like_C_sf"/>
</dbReference>
<evidence type="ECO:0000259" key="11">
    <source>
        <dbReference type="Pfam" id="PF13954"/>
    </source>
</evidence>
<dbReference type="PANTHER" id="PTHR30451">
    <property type="entry name" value="OUTER MEMBRANE USHER PROTEIN"/>
    <property type="match status" value="1"/>
</dbReference>
<dbReference type="Gene3D" id="2.60.40.3110">
    <property type="match status" value="1"/>
</dbReference>
<keyword evidence="8" id="KW-0472">Membrane</keyword>
<gene>
    <name evidence="12" type="ORF">B9Q37_15795</name>
</gene>
<evidence type="ECO:0000256" key="5">
    <source>
        <dbReference type="ARBA" id="ARBA00022558"/>
    </source>
</evidence>
<dbReference type="InterPro" id="IPR042186">
    <property type="entry name" value="FimD_plug_dom"/>
</dbReference>
<evidence type="ECO:0000256" key="7">
    <source>
        <dbReference type="ARBA" id="ARBA00022729"/>
    </source>
</evidence>
<evidence type="ECO:0000256" key="3">
    <source>
        <dbReference type="ARBA" id="ARBA00022448"/>
    </source>
</evidence>
<dbReference type="InterPro" id="IPR025949">
    <property type="entry name" value="PapC-like_C"/>
</dbReference>
<evidence type="ECO:0000256" key="8">
    <source>
        <dbReference type="ARBA" id="ARBA00023136"/>
    </source>
</evidence>
<keyword evidence="5" id="KW-1029">Fimbrium biogenesis</keyword>
<sequence>MKRFHSLILSLLWLGGSYPLLVSATRPLFNVRLLELDRPIEVDISQFNRPDNLPEGEYQVDIYVNDRFIARRAVRFFRHDPESALAPCFVDVKNTLAMFGLKVNAIKALDTVNAEVCEPVPVLPGAKWTLDSEKLALKASIPQVYLDATARDAISPSRWDQGIDALMLNYDFSTTQTLKSDYDSDDLYYLNLRSGLNIGGWRLRNYSALNAVNSRGNVRSLSTYLQHDIASLRSQAMAGDTWTASDLFDSSQVRGVRLYTDSDMLPDSQNGFAPVVRGVAKTNAVVTIRQNGYMIYQSAVPQGPFALTDLNTTSSGGDLDVSIKEEDGSEQHFVQPYASLAILRREGQTDVDISIGERRDNDRFMPEVMQAQVLHGMAWGMTLYGGTQLADDYRAFAAGVGKDLGNIGAISMDITHAQSHFTDDDEQGQSWRFLYSKTFDVSNTSLRIVGYRYSTEGFYTLGEWASRTGDSENFWHTGNRRSRVEGTWTQPFSEGYGNVYLTLSREQFWRTDDVQRLIQIGYSNSWKQVVWNLSWNYTDTVSDSMGEWQQEDESEHLVMLSLSLPLSAWLPNSYVNYNYAHSNHGTPSHQIGLNGNLLDDNNLSWNIQQSVYENRGTSAGNAGLVWDASYGSLKTNYAWSDESQSLNYGVSGGVLIHDEGITFSQEMGETVALIKAPGAAGLSVDNASGVATDWRGYTVKTQLSPYDENRIALQNKDFVSGNVELERSVQNLVPTRGAVVKAEFVTHIGYRVLFSVSLANGKPAPFGAVGTAALDVGSATGIVGDKGELYLAGMPESGQFSLTLSSGKVCLADYHIHQKPDSGLVQLPVICR</sequence>
<dbReference type="Pfam" id="PF13953">
    <property type="entry name" value="PapC_C"/>
    <property type="match status" value="1"/>
</dbReference>
<dbReference type="Gene3D" id="2.60.40.2610">
    <property type="entry name" value="Outer membrane usher protein FimD, plug domain"/>
    <property type="match status" value="1"/>
</dbReference>
<dbReference type="GO" id="GO:0009279">
    <property type="term" value="C:cell outer membrane"/>
    <property type="evidence" value="ECO:0007669"/>
    <property type="project" value="UniProtKB-SubCell"/>
</dbReference>
<evidence type="ECO:0000256" key="1">
    <source>
        <dbReference type="ARBA" id="ARBA00004571"/>
    </source>
</evidence>
<accession>A0A2J0PL95</accession>
<reference evidence="12 13" key="1">
    <citation type="journal article" date="2017" name="J. Antimicrob. Chemother.">
        <title>Characterization of the population structure, drug resistance mechanisms and plasmids of the community-associated Enterobacter cloacae complex in China.</title>
        <authorList>
            <person name="Zhou K."/>
            <person name="Yu W."/>
            <person name="Cao X."/>
            <person name="Shen P."/>
            <person name="Lu H."/>
            <person name="Luo Q."/>
            <person name="Rossen J.W.A."/>
            <person name="Xiao Y."/>
        </authorList>
    </citation>
    <scope>NUCLEOTIDE SEQUENCE [LARGE SCALE GENOMIC DNA]</scope>
    <source>
        <strain evidence="12">ECC1097</strain>
    </source>
</reference>
<proteinExistence type="inferred from homology"/>
<feature type="domain" description="PapC-like C-terminal" evidence="10">
    <location>
        <begin position="753"/>
        <end position="816"/>
    </location>
</feature>
<keyword evidence="3" id="KW-0813">Transport</keyword>
<protein>
    <submittedName>
        <fullName evidence="12">Fimbrial protein</fullName>
    </submittedName>
</protein>
<comment type="subcellular location">
    <subcellularLocation>
        <location evidence="1">Cell outer membrane</location>
        <topology evidence="1">Multi-pass membrane protein</topology>
    </subcellularLocation>
</comment>
<dbReference type="PANTHER" id="PTHR30451:SF21">
    <property type="entry name" value="FIMBRIAL USHER DOMAIN-CONTAINING PROTEIN YDET-RELATED"/>
    <property type="match status" value="1"/>
</dbReference>
<dbReference type="Gene3D" id="2.60.40.2070">
    <property type="match status" value="1"/>
</dbReference>
<dbReference type="Pfam" id="PF13954">
    <property type="entry name" value="PapC_N"/>
    <property type="match status" value="1"/>
</dbReference>
<evidence type="ECO:0000259" key="10">
    <source>
        <dbReference type="Pfam" id="PF13953"/>
    </source>
</evidence>
<dbReference type="InterPro" id="IPR000015">
    <property type="entry name" value="Fimb_usher"/>
</dbReference>
<comment type="caution">
    <text evidence="12">The sequence shown here is derived from an EMBL/GenBank/DDBJ whole genome shotgun (WGS) entry which is preliminary data.</text>
</comment>
<keyword evidence="7" id="KW-0732">Signal</keyword>
<keyword evidence="9" id="KW-0998">Cell outer membrane</keyword>
<keyword evidence="4" id="KW-1134">Transmembrane beta strand</keyword>
<dbReference type="InterPro" id="IPR025885">
    <property type="entry name" value="PapC_N"/>
</dbReference>
<dbReference type="FunFam" id="2.60.40.3110:FF:000001">
    <property type="entry name" value="Putative fimbrial outer membrane usher"/>
    <property type="match status" value="1"/>
</dbReference>
<dbReference type="Pfam" id="PF00577">
    <property type="entry name" value="Usher"/>
    <property type="match status" value="1"/>
</dbReference>
<dbReference type="OrthoDB" id="6554712at2"/>
<dbReference type="Gene3D" id="3.10.20.410">
    <property type="match status" value="1"/>
</dbReference>
<evidence type="ECO:0000313" key="13">
    <source>
        <dbReference type="Proteomes" id="UP000230495"/>
    </source>
</evidence>
<name>A0A2J0PL95_9ENTR</name>
<evidence type="ECO:0000256" key="2">
    <source>
        <dbReference type="ARBA" id="ARBA00008064"/>
    </source>
</evidence>
<keyword evidence="6" id="KW-0812">Transmembrane</keyword>
<dbReference type="EMBL" id="NEEU01000012">
    <property type="protein sequence ID" value="PJD72840.1"/>
    <property type="molecule type" value="Genomic_DNA"/>
</dbReference>
<organism evidence="12">
    <name type="scientific">Enterobacter kobei</name>
    <dbReference type="NCBI Taxonomy" id="208224"/>
    <lineage>
        <taxon>Bacteria</taxon>
        <taxon>Pseudomonadati</taxon>
        <taxon>Pseudomonadota</taxon>
        <taxon>Gammaproteobacteria</taxon>
        <taxon>Enterobacterales</taxon>
        <taxon>Enterobacteriaceae</taxon>
        <taxon>Enterobacter</taxon>
        <taxon>Enterobacter cloacae complex</taxon>
    </lineage>
</organism>
<feature type="domain" description="PapC N-terminal" evidence="11">
    <location>
        <begin position="29"/>
        <end position="173"/>
    </location>
</feature>
<evidence type="ECO:0000256" key="9">
    <source>
        <dbReference type="ARBA" id="ARBA00023237"/>
    </source>
</evidence>
<evidence type="ECO:0000256" key="6">
    <source>
        <dbReference type="ARBA" id="ARBA00022692"/>
    </source>
</evidence>